<dbReference type="InterPro" id="IPR001356">
    <property type="entry name" value="HD"/>
</dbReference>
<dbReference type="PRINTS" id="PR00024">
    <property type="entry name" value="HOMEOBOX"/>
</dbReference>
<gene>
    <name evidence="9" type="ORF">ACJMK2_026741</name>
</gene>
<dbReference type="InterPro" id="IPR017970">
    <property type="entry name" value="Homeobox_CS"/>
</dbReference>
<dbReference type="PANTHER" id="PTHR24333:SF11">
    <property type="entry name" value="HOMEOBOX PROTEIN BARH-LIKE 1B"/>
    <property type="match status" value="1"/>
</dbReference>
<proteinExistence type="predicted"/>
<dbReference type="PANTHER" id="PTHR24333">
    <property type="entry name" value="HOMEO BOX HB9 LIKE A-RELATED"/>
    <property type="match status" value="1"/>
</dbReference>
<evidence type="ECO:0000256" key="6">
    <source>
        <dbReference type="RuleBase" id="RU000682"/>
    </source>
</evidence>
<dbReference type="Proteomes" id="UP001634394">
    <property type="component" value="Unassembled WGS sequence"/>
</dbReference>
<dbReference type="CDD" id="cd00086">
    <property type="entry name" value="homeodomain"/>
    <property type="match status" value="1"/>
</dbReference>
<dbReference type="EMBL" id="JBJQND010000002">
    <property type="protein sequence ID" value="KAL3886768.1"/>
    <property type="molecule type" value="Genomic_DNA"/>
</dbReference>
<dbReference type="InterPro" id="IPR000047">
    <property type="entry name" value="HTH_motif"/>
</dbReference>
<evidence type="ECO:0000256" key="1">
    <source>
        <dbReference type="ARBA" id="ARBA00004123"/>
    </source>
</evidence>
<dbReference type="GO" id="GO:0005634">
    <property type="term" value="C:nucleus"/>
    <property type="evidence" value="ECO:0007669"/>
    <property type="project" value="UniProtKB-SubCell"/>
</dbReference>
<feature type="domain" description="Homeobox" evidence="8">
    <location>
        <begin position="113"/>
        <end position="173"/>
    </location>
</feature>
<feature type="DNA-binding region" description="Homeobox" evidence="5">
    <location>
        <begin position="115"/>
        <end position="174"/>
    </location>
</feature>
<keyword evidence="4 5" id="KW-0539">Nucleus</keyword>
<evidence type="ECO:0000256" key="3">
    <source>
        <dbReference type="ARBA" id="ARBA00023155"/>
    </source>
</evidence>
<sequence length="227" mass="26372">MFPLGQFIPNNNPRSSSFLIRDILAADTPTTCTTKFTGLESEQNTPVRHLFPNHGLISPRGMGFYNNPFYCRTGFSVESLLESKDYPISVSIPLPVYVRSKSPPRSSIFGKPQKCRRSRTVFTEHQLMGLEKRFEQQKYLSTPDRAELADTLGLTHLQVKTWYQNRRMKWKKEVLQKGATEPPTKPKGRPRKEYFFEATPSSYDSQDEDKEDYMNKIHLEEVDKRTR</sequence>
<keyword evidence="3 5" id="KW-0371">Homeobox</keyword>
<dbReference type="PRINTS" id="PR00031">
    <property type="entry name" value="HTHREPRESSR"/>
</dbReference>
<dbReference type="PROSITE" id="PS00027">
    <property type="entry name" value="HOMEOBOX_1"/>
    <property type="match status" value="1"/>
</dbReference>
<dbReference type="SUPFAM" id="SSF46689">
    <property type="entry name" value="Homeodomain-like"/>
    <property type="match status" value="1"/>
</dbReference>
<dbReference type="SMART" id="SM00389">
    <property type="entry name" value="HOX"/>
    <property type="match status" value="1"/>
</dbReference>
<evidence type="ECO:0000256" key="4">
    <source>
        <dbReference type="ARBA" id="ARBA00023242"/>
    </source>
</evidence>
<reference evidence="9 10" key="1">
    <citation type="submission" date="2024-11" db="EMBL/GenBank/DDBJ databases">
        <title>Chromosome-level genome assembly of the freshwater bivalve Anodonta woodiana.</title>
        <authorList>
            <person name="Chen X."/>
        </authorList>
    </citation>
    <scope>NUCLEOTIDE SEQUENCE [LARGE SCALE GENOMIC DNA]</scope>
    <source>
        <strain evidence="9">MN2024</strain>
        <tissue evidence="9">Gills</tissue>
    </source>
</reference>
<evidence type="ECO:0000313" key="9">
    <source>
        <dbReference type="EMBL" id="KAL3886768.1"/>
    </source>
</evidence>
<dbReference type="PROSITE" id="PS50071">
    <property type="entry name" value="HOMEOBOX_2"/>
    <property type="match status" value="1"/>
</dbReference>
<dbReference type="InterPro" id="IPR020479">
    <property type="entry name" value="HD_metazoa"/>
</dbReference>
<comment type="caution">
    <text evidence="9">The sequence shown here is derived from an EMBL/GenBank/DDBJ whole genome shotgun (WGS) entry which is preliminary data.</text>
</comment>
<feature type="region of interest" description="Disordered" evidence="7">
    <location>
        <begin position="174"/>
        <end position="227"/>
    </location>
</feature>
<dbReference type="Gene3D" id="1.10.10.60">
    <property type="entry name" value="Homeodomain-like"/>
    <property type="match status" value="1"/>
</dbReference>
<dbReference type="GO" id="GO:0003677">
    <property type="term" value="F:DNA binding"/>
    <property type="evidence" value="ECO:0007669"/>
    <property type="project" value="UniProtKB-UniRule"/>
</dbReference>
<feature type="compositionally biased region" description="Basic and acidic residues" evidence="7">
    <location>
        <begin position="212"/>
        <end position="227"/>
    </location>
</feature>
<evidence type="ECO:0000313" key="10">
    <source>
        <dbReference type="Proteomes" id="UP001634394"/>
    </source>
</evidence>
<dbReference type="InterPro" id="IPR050848">
    <property type="entry name" value="Homeobox_TF"/>
</dbReference>
<protein>
    <recommendedName>
        <fullName evidence="8">Homeobox domain-containing protein</fullName>
    </recommendedName>
</protein>
<evidence type="ECO:0000256" key="2">
    <source>
        <dbReference type="ARBA" id="ARBA00023125"/>
    </source>
</evidence>
<dbReference type="InterPro" id="IPR009057">
    <property type="entry name" value="Homeodomain-like_sf"/>
</dbReference>
<evidence type="ECO:0000259" key="8">
    <source>
        <dbReference type="PROSITE" id="PS50071"/>
    </source>
</evidence>
<dbReference type="Pfam" id="PF00046">
    <property type="entry name" value="Homeodomain"/>
    <property type="match status" value="1"/>
</dbReference>
<name>A0ABD3XP64_SINWO</name>
<evidence type="ECO:0000256" key="5">
    <source>
        <dbReference type="PROSITE-ProRule" id="PRU00108"/>
    </source>
</evidence>
<keyword evidence="2 5" id="KW-0238">DNA-binding</keyword>
<evidence type="ECO:0000256" key="7">
    <source>
        <dbReference type="SAM" id="MobiDB-lite"/>
    </source>
</evidence>
<organism evidence="9 10">
    <name type="scientific">Sinanodonta woodiana</name>
    <name type="common">Chinese pond mussel</name>
    <name type="synonym">Anodonta woodiana</name>
    <dbReference type="NCBI Taxonomy" id="1069815"/>
    <lineage>
        <taxon>Eukaryota</taxon>
        <taxon>Metazoa</taxon>
        <taxon>Spiralia</taxon>
        <taxon>Lophotrochozoa</taxon>
        <taxon>Mollusca</taxon>
        <taxon>Bivalvia</taxon>
        <taxon>Autobranchia</taxon>
        <taxon>Heteroconchia</taxon>
        <taxon>Palaeoheterodonta</taxon>
        <taxon>Unionida</taxon>
        <taxon>Unionoidea</taxon>
        <taxon>Unionidae</taxon>
        <taxon>Unioninae</taxon>
        <taxon>Sinanodonta</taxon>
    </lineage>
</organism>
<comment type="subcellular location">
    <subcellularLocation>
        <location evidence="1 5 6">Nucleus</location>
    </subcellularLocation>
</comment>
<accession>A0ABD3XP64</accession>
<dbReference type="AlphaFoldDB" id="A0ABD3XP64"/>
<keyword evidence="10" id="KW-1185">Reference proteome</keyword>